<dbReference type="EMBL" id="SAEB01000001">
    <property type="protein sequence ID" value="RVD89653.1"/>
    <property type="molecule type" value="Genomic_DNA"/>
</dbReference>
<organism evidence="1 2">
    <name type="scientific">Arthrobotrys flagrans</name>
    <name type="common">Nematode-trapping fungus</name>
    <name type="synonym">Trichothecium flagrans</name>
    <dbReference type="NCBI Taxonomy" id="97331"/>
    <lineage>
        <taxon>Eukaryota</taxon>
        <taxon>Fungi</taxon>
        <taxon>Dikarya</taxon>
        <taxon>Ascomycota</taxon>
        <taxon>Pezizomycotina</taxon>
        <taxon>Orbiliomycetes</taxon>
        <taxon>Orbiliales</taxon>
        <taxon>Orbiliaceae</taxon>
        <taxon>Arthrobotrys</taxon>
    </lineage>
</organism>
<accession>A0A437AED4</accession>
<evidence type="ECO:0000313" key="2">
    <source>
        <dbReference type="Proteomes" id="UP000283090"/>
    </source>
</evidence>
<protein>
    <submittedName>
        <fullName evidence="1">Uncharacterized protein</fullName>
    </submittedName>
</protein>
<dbReference type="GeneID" id="93582962"/>
<reference evidence="1 2" key="1">
    <citation type="submission" date="2019-01" db="EMBL/GenBank/DDBJ databases">
        <title>Intercellular communication is required for trap formation in the nematode-trapping fungus Duddingtonia flagrans.</title>
        <authorList>
            <person name="Youssar L."/>
            <person name="Wernet V."/>
            <person name="Hensel N."/>
            <person name="Hildebrandt H.-G."/>
            <person name="Fischer R."/>
        </authorList>
    </citation>
    <scope>NUCLEOTIDE SEQUENCE [LARGE SCALE GENOMIC DNA]</scope>
    <source>
        <strain evidence="1 2">CBS H-5679</strain>
    </source>
</reference>
<name>A0A437AED4_ARTFL</name>
<proteinExistence type="predicted"/>
<evidence type="ECO:0000313" key="1">
    <source>
        <dbReference type="EMBL" id="RVD89653.1"/>
    </source>
</evidence>
<comment type="caution">
    <text evidence="1">The sequence shown here is derived from an EMBL/GenBank/DDBJ whole genome shotgun (WGS) entry which is preliminary data.</text>
</comment>
<dbReference type="RefSeq" id="XP_067495197.1">
    <property type="nucleotide sequence ID" value="XM_067635951.1"/>
</dbReference>
<keyword evidence="2" id="KW-1185">Reference proteome</keyword>
<dbReference type="VEuPathDB" id="FungiDB:DFL_000651"/>
<sequence length="79" mass="8807">MSDTDDVEFHLLVSSFDNNARALVYPGLSNGLTPANKRKIEHCPFGAALVIQSSEVNSFFNPKHQKLLGVYRTNIRQST</sequence>
<dbReference type="Proteomes" id="UP000283090">
    <property type="component" value="Unassembled WGS sequence"/>
</dbReference>
<dbReference type="AlphaFoldDB" id="A0A437AED4"/>
<gene>
    <name evidence="1" type="ORF">DFL_000651</name>
</gene>